<protein>
    <submittedName>
        <fullName evidence="2">Uncharacterized protein</fullName>
    </submittedName>
</protein>
<reference evidence="2" key="3">
    <citation type="submission" date="2025-09" db="UniProtKB">
        <authorList>
            <consortium name="Ensembl"/>
        </authorList>
    </citation>
    <scope>IDENTIFICATION</scope>
</reference>
<dbReference type="AlphaFoldDB" id="A0A7N6BBS1"/>
<sequence>MKPRNWQLARSIGIKDALFFSKVGSGKASRISTSPECVVLIFFKIGGMFALQPLMHTVIDMMPIPGPFTCKETLC</sequence>
<dbReference type="Proteomes" id="UP000265040">
    <property type="component" value="Chromosome 24"/>
</dbReference>
<reference evidence="2" key="2">
    <citation type="submission" date="2025-08" db="UniProtKB">
        <authorList>
            <consortium name="Ensembl"/>
        </authorList>
    </citation>
    <scope>IDENTIFICATION</scope>
</reference>
<accession>A0A7N6BBS1</accession>
<keyword evidence="3" id="KW-1185">Reference proteome</keyword>
<keyword evidence="1" id="KW-1133">Transmembrane helix</keyword>
<organism evidence="2 3">
    <name type="scientific">Anabas testudineus</name>
    <name type="common">Climbing perch</name>
    <name type="synonym">Anthias testudineus</name>
    <dbReference type="NCBI Taxonomy" id="64144"/>
    <lineage>
        <taxon>Eukaryota</taxon>
        <taxon>Metazoa</taxon>
        <taxon>Chordata</taxon>
        <taxon>Craniata</taxon>
        <taxon>Vertebrata</taxon>
        <taxon>Euteleostomi</taxon>
        <taxon>Actinopterygii</taxon>
        <taxon>Neopterygii</taxon>
        <taxon>Teleostei</taxon>
        <taxon>Neoteleostei</taxon>
        <taxon>Acanthomorphata</taxon>
        <taxon>Anabantaria</taxon>
        <taxon>Anabantiformes</taxon>
        <taxon>Anabantoidei</taxon>
        <taxon>Anabantidae</taxon>
        <taxon>Anabas</taxon>
    </lineage>
</organism>
<evidence type="ECO:0000313" key="3">
    <source>
        <dbReference type="Proteomes" id="UP000265040"/>
    </source>
</evidence>
<evidence type="ECO:0000313" key="2">
    <source>
        <dbReference type="Ensembl" id="ENSATEP00000060124.1"/>
    </source>
</evidence>
<keyword evidence="1" id="KW-0472">Membrane</keyword>
<feature type="transmembrane region" description="Helical" evidence="1">
    <location>
        <begin position="37"/>
        <end position="55"/>
    </location>
</feature>
<dbReference type="GeneTree" id="ENSGT01120000277425"/>
<evidence type="ECO:0000256" key="1">
    <source>
        <dbReference type="SAM" id="Phobius"/>
    </source>
</evidence>
<reference evidence="2" key="1">
    <citation type="submission" date="2021-04" db="EMBL/GenBank/DDBJ databases">
        <authorList>
            <consortium name="Wellcome Sanger Institute Data Sharing"/>
        </authorList>
    </citation>
    <scope>NUCLEOTIDE SEQUENCE [LARGE SCALE GENOMIC DNA]</scope>
</reference>
<proteinExistence type="predicted"/>
<dbReference type="Ensembl" id="ENSATET00000046484.1">
    <property type="protein sequence ID" value="ENSATEP00000060124.1"/>
    <property type="gene ID" value="ENSATEG00000027458.1"/>
</dbReference>
<name>A0A7N6BBS1_ANATE</name>
<keyword evidence="1" id="KW-0812">Transmembrane</keyword>
<dbReference type="InParanoid" id="A0A7N6BBS1"/>